<keyword evidence="3" id="KW-1185">Reference proteome</keyword>
<protein>
    <submittedName>
        <fullName evidence="2">DUF4485 domain-containing protein</fullName>
    </submittedName>
</protein>
<reference evidence="2" key="1">
    <citation type="submission" date="2020-05" db="UniProtKB">
        <authorList>
            <consortium name="EnsemblMetazoa"/>
        </authorList>
    </citation>
    <scope>IDENTIFICATION</scope>
    <source>
        <strain evidence="2">TTRI</strain>
    </source>
</reference>
<dbReference type="EnsemblMetazoa" id="GAUT002378-RA">
    <property type="protein sequence ID" value="GAUT002378-PA"/>
    <property type="gene ID" value="GAUT002378"/>
</dbReference>
<name>A0A1A9UEP4_GLOAU</name>
<proteinExistence type="predicted"/>
<organism evidence="2 3">
    <name type="scientific">Glossina austeni</name>
    <name type="common">Savannah tsetse fly</name>
    <dbReference type="NCBI Taxonomy" id="7395"/>
    <lineage>
        <taxon>Eukaryota</taxon>
        <taxon>Metazoa</taxon>
        <taxon>Ecdysozoa</taxon>
        <taxon>Arthropoda</taxon>
        <taxon>Hexapoda</taxon>
        <taxon>Insecta</taxon>
        <taxon>Pterygota</taxon>
        <taxon>Neoptera</taxon>
        <taxon>Endopterygota</taxon>
        <taxon>Diptera</taxon>
        <taxon>Brachycera</taxon>
        <taxon>Muscomorpha</taxon>
        <taxon>Hippoboscoidea</taxon>
        <taxon>Glossinidae</taxon>
        <taxon>Glossina</taxon>
    </lineage>
</organism>
<evidence type="ECO:0000259" key="1">
    <source>
        <dbReference type="Pfam" id="PF14846"/>
    </source>
</evidence>
<dbReference type="InterPro" id="IPR027831">
    <property type="entry name" value="DUF4485"/>
</dbReference>
<accession>A0A1A9UEP4</accession>
<sequence>MAKGDDKSAMQKDFDNEFQGNLVQLEKFLVSMKLRDKALATEWIEKLKKSNKDVEERKLRNRFIKHFVESTNKEKSVFSSKPFKNLPQHFSGPLEEFKSLLPLTPEEILHPTEEVKQTYISELFTNVPEGAKFLQVQPVPRQENSLYVKSTSLMGVHKRILDRKNQAQTMKVSLTGSVYGFSVNHM</sequence>
<evidence type="ECO:0000313" key="2">
    <source>
        <dbReference type="EnsemblMetazoa" id="GAUT002378-PA"/>
    </source>
</evidence>
<evidence type="ECO:0000313" key="3">
    <source>
        <dbReference type="Proteomes" id="UP000078200"/>
    </source>
</evidence>
<dbReference type="AlphaFoldDB" id="A0A1A9UEP4"/>
<feature type="domain" description="DUF4485" evidence="1">
    <location>
        <begin position="14"/>
        <end position="99"/>
    </location>
</feature>
<dbReference type="Proteomes" id="UP000078200">
    <property type="component" value="Unassembled WGS sequence"/>
</dbReference>
<dbReference type="Pfam" id="PF14846">
    <property type="entry name" value="DUF4485"/>
    <property type="match status" value="1"/>
</dbReference>
<dbReference type="VEuPathDB" id="VectorBase:GAUT002378"/>